<dbReference type="EMBL" id="JAPTGD010000001">
    <property type="protein sequence ID" value="MDU9691599.1"/>
    <property type="molecule type" value="Genomic_DNA"/>
</dbReference>
<accession>A0AAX6N732</accession>
<comment type="caution">
    <text evidence="1">The sequence shown here is derived from an EMBL/GenBank/DDBJ whole genome shotgun (WGS) entry which is preliminary data.</text>
</comment>
<evidence type="ECO:0000313" key="1">
    <source>
        <dbReference type="EMBL" id="MDU9691599.1"/>
    </source>
</evidence>
<dbReference type="AlphaFoldDB" id="A0AAX6N732"/>
<reference evidence="1" key="2">
    <citation type="submission" date="2022-12" db="EMBL/GenBank/DDBJ databases">
        <authorList>
            <person name="Dechsakulwatana C."/>
            <person name="Rungsihiranrut A."/>
            <person name="Muangchinda C."/>
            <person name="Ningthoujam R."/>
            <person name="Klankeo P."/>
            <person name="Pinyakong O."/>
        </authorList>
    </citation>
    <scope>NUCLEOTIDE SEQUENCE</scope>
    <source>
        <strain evidence="1">TL01-2</strain>
    </source>
</reference>
<reference evidence="1" key="1">
    <citation type="journal article" date="2022" name="J Environ Chem Eng">
        <title>Biodegradation of petroleum oil using a constructed nonpathogenic and heavy metal-tolerant bacterial consortium isolated from marine sponges.</title>
        <authorList>
            <person name="Dechsakulwatana C."/>
            <person name="Rungsihiranrut A."/>
            <person name="Muangchinda C."/>
            <person name="Ningthoujam R."/>
            <person name="Klankeo P."/>
            <person name="Pinyakong O."/>
        </authorList>
    </citation>
    <scope>NUCLEOTIDE SEQUENCE</scope>
    <source>
        <strain evidence="1">TL01-2</strain>
    </source>
</reference>
<dbReference type="RefSeq" id="WP_316910170.1">
    <property type="nucleotide sequence ID" value="NZ_JAPTGD010000001.1"/>
</dbReference>
<proteinExistence type="predicted"/>
<sequence length="47" mass="5341">MREKLTSRPRSTEINSGITSNPYEFISQVCSSLDDMGLVMSSPRYKK</sequence>
<dbReference type="Proteomes" id="UP001269400">
    <property type="component" value="Unassembled WGS sequence"/>
</dbReference>
<gene>
    <name evidence="1" type="ORF">O0Q50_10505</name>
</gene>
<name>A0AAX6N732_PRIAR</name>
<organism evidence="1 2">
    <name type="scientific">Priestia aryabhattai</name>
    <name type="common">Bacillus aryabhattai</name>
    <dbReference type="NCBI Taxonomy" id="412384"/>
    <lineage>
        <taxon>Bacteria</taxon>
        <taxon>Bacillati</taxon>
        <taxon>Bacillota</taxon>
        <taxon>Bacilli</taxon>
        <taxon>Bacillales</taxon>
        <taxon>Bacillaceae</taxon>
        <taxon>Priestia</taxon>
    </lineage>
</organism>
<protein>
    <submittedName>
        <fullName evidence="1">Uncharacterized protein</fullName>
    </submittedName>
</protein>
<evidence type="ECO:0000313" key="2">
    <source>
        <dbReference type="Proteomes" id="UP001269400"/>
    </source>
</evidence>